<proteinExistence type="predicted"/>
<dbReference type="STRING" id="1108045.GORHZ_135_00840"/>
<protein>
    <recommendedName>
        <fullName evidence="2">Sulfocyanin-like C-terminal domain-containing protein</fullName>
    </recommendedName>
</protein>
<reference evidence="3 4" key="1">
    <citation type="submission" date="2012-08" db="EMBL/GenBank/DDBJ databases">
        <title>Whole genome shotgun sequence of Gordonia rhizosphera NBRC 16068.</title>
        <authorList>
            <person name="Takarada H."/>
            <person name="Isaki S."/>
            <person name="Hosoyama A."/>
            <person name="Tsuchikane K."/>
            <person name="Katsumata H."/>
            <person name="Baba S."/>
            <person name="Ohji S."/>
            <person name="Yamazaki S."/>
            <person name="Fujita N."/>
        </authorList>
    </citation>
    <scope>NUCLEOTIDE SEQUENCE [LARGE SCALE GENOMIC DNA]</scope>
    <source>
        <strain evidence="3 4">NBRC 16068</strain>
    </source>
</reference>
<sequence>MSSHRLRTILAIVTAALVLGVGTTAVIYAVRPDNTAPQTFNGQYPGGAYGPGMMGPGRNGYPDTSSSCSAPDLPGTVVDVTLTDMGGMMGPRGNGGYGPAQGRLEWPNLGIMGRPGMMRIAVAPASVPAGEVSFRVLNSGWLPHELVVLPLSENQQPGQRTVGSDGKIDEAGSLGEASLSCGAGEGDGIASGSTGWTTITLPAGRYELVCNIAGHYGAGMYAELDVTNP</sequence>
<dbReference type="eggNOG" id="COG4454">
    <property type="taxonomic scope" value="Bacteria"/>
</dbReference>
<dbReference type="RefSeq" id="WP_006335087.1">
    <property type="nucleotide sequence ID" value="NZ_BAHC01000135.1"/>
</dbReference>
<dbReference type="PROSITE" id="PS00079">
    <property type="entry name" value="MULTICOPPER_OXIDASE1"/>
    <property type="match status" value="1"/>
</dbReference>
<keyword evidence="1" id="KW-0479">Metal-binding</keyword>
<evidence type="ECO:0000313" key="4">
    <source>
        <dbReference type="Proteomes" id="UP000008363"/>
    </source>
</evidence>
<organism evidence="3 4">
    <name type="scientific">Gordonia rhizosphera NBRC 16068</name>
    <dbReference type="NCBI Taxonomy" id="1108045"/>
    <lineage>
        <taxon>Bacteria</taxon>
        <taxon>Bacillati</taxon>
        <taxon>Actinomycetota</taxon>
        <taxon>Actinomycetes</taxon>
        <taxon>Mycobacteriales</taxon>
        <taxon>Gordoniaceae</taxon>
        <taxon>Gordonia</taxon>
    </lineage>
</organism>
<evidence type="ECO:0000256" key="1">
    <source>
        <dbReference type="ARBA" id="ARBA00022723"/>
    </source>
</evidence>
<accession>K6WY95</accession>
<dbReference type="Proteomes" id="UP000008363">
    <property type="component" value="Unassembled WGS sequence"/>
</dbReference>
<dbReference type="Gene3D" id="2.60.40.420">
    <property type="entry name" value="Cupredoxins - blue copper proteins"/>
    <property type="match status" value="1"/>
</dbReference>
<keyword evidence="4" id="KW-1185">Reference proteome</keyword>
<gene>
    <name evidence="3" type="ORF">GORHZ_135_00840</name>
</gene>
<name>K6WY95_9ACTN</name>
<dbReference type="GO" id="GO:0046872">
    <property type="term" value="F:metal ion binding"/>
    <property type="evidence" value="ECO:0007669"/>
    <property type="project" value="UniProtKB-KW"/>
</dbReference>
<evidence type="ECO:0000259" key="2">
    <source>
        <dbReference type="Pfam" id="PF06525"/>
    </source>
</evidence>
<evidence type="ECO:0000313" key="3">
    <source>
        <dbReference type="EMBL" id="GAB91534.1"/>
    </source>
</evidence>
<dbReference type="InterPro" id="IPR008972">
    <property type="entry name" value="Cupredoxin"/>
</dbReference>
<dbReference type="InterPro" id="IPR049544">
    <property type="entry name" value="SoxE-like_C"/>
</dbReference>
<comment type="caution">
    <text evidence="3">The sequence shown here is derived from an EMBL/GenBank/DDBJ whole genome shotgun (WGS) entry which is preliminary data.</text>
</comment>
<dbReference type="AlphaFoldDB" id="K6WY95"/>
<dbReference type="SUPFAM" id="SSF49503">
    <property type="entry name" value="Cupredoxins"/>
    <property type="match status" value="1"/>
</dbReference>
<dbReference type="EMBL" id="BAHC01000135">
    <property type="protein sequence ID" value="GAB91534.1"/>
    <property type="molecule type" value="Genomic_DNA"/>
</dbReference>
<feature type="domain" description="Sulfocyanin-like C-terminal" evidence="2">
    <location>
        <begin position="127"/>
        <end position="227"/>
    </location>
</feature>
<dbReference type="Pfam" id="PF06525">
    <property type="entry name" value="SoxE"/>
    <property type="match status" value="1"/>
</dbReference>
<dbReference type="InterPro" id="IPR033138">
    <property type="entry name" value="Cu_oxidase_CS"/>
</dbReference>
<dbReference type="OrthoDB" id="7431902at2"/>